<dbReference type="NCBIfam" id="NF002604">
    <property type="entry name" value="PRK02260.1-4"/>
    <property type="match status" value="1"/>
</dbReference>
<evidence type="ECO:0000256" key="11">
    <source>
        <dbReference type="ARBA" id="ARBA00023239"/>
    </source>
</evidence>
<keyword evidence="9" id="KW-0071">Autoinducer synthesis</keyword>
<protein>
    <recommendedName>
        <fullName evidence="6">S-ribosylhomocysteine lyase</fullName>
        <ecNumber evidence="5">4.4.1.21</ecNumber>
    </recommendedName>
    <alternativeName>
        <fullName evidence="13">AI-2 synthesis protein</fullName>
    </alternativeName>
    <alternativeName>
        <fullName evidence="14">Autoinducer-2 production protein LuxS</fullName>
    </alternativeName>
</protein>
<dbReference type="InterPro" id="IPR037005">
    <property type="entry name" value="LuxS_sf"/>
</dbReference>
<comment type="catalytic activity">
    <reaction evidence="1">
        <text>S-(5-deoxy-D-ribos-5-yl)-L-homocysteine = (S)-4,5-dihydroxypentane-2,3-dione + L-homocysteine</text>
        <dbReference type="Rhea" id="RHEA:17753"/>
        <dbReference type="ChEBI" id="CHEBI:29484"/>
        <dbReference type="ChEBI" id="CHEBI:58195"/>
        <dbReference type="ChEBI" id="CHEBI:58199"/>
        <dbReference type="EC" id="4.4.1.21"/>
    </reaction>
</comment>
<dbReference type="GO" id="GO:0009372">
    <property type="term" value="P:quorum sensing"/>
    <property type="evidence" value="ECO:0007669"/>
    <property type="project" value="UniProtKB-KW"/>
</dbReference>
<dbReference type="InterPro" id="IPR011249">
    <property type="entry name" value="Metalloenz_LuxS/M16"/>
</dbReference>
<evidence type="ECO:0000256" key="8">
    <source>
        <dbReference type="ARBA" id="ARBA00022723"/>
    </source>
</evidence>
<dbReference type="AlphaFoldDB" id="A0A9D1LWW2"/>
<dbReference type="PANTHER" id="PTHR35799">
    <property type="entry name" value="S-RIBOSYLHOMOCYSTEINE LYASE"/>
    <property type="match status" value="1"/>
</dbReference>
<comment type="caution">
    <text evidence="15">The sequence shown here is derived from an EMBL/GenBank/DDBJ whole genome shotgun (WGS) entry which is preliminary data.</text>
</comment>
<dbReference type="GO" id="GO:0043768">
    <property type="term" value="F:S-ribosylhomocysteine lyase activity"/>
    <property type="evidence" value="ECO:0007669"/>
    <property type="project" value="UniProtKB-EC"/>
</dbReference>
<comment type="similarity">
    <text evidence="3">Belongs to the LuxS family.</text>
</comment>
<evidence type="ECO:0000256" key="7">
    <source>
        <dbReference type="ARBA" id="ARBA00022654"/>
    </source>
</evidence>
<evidence type="ECO:0000256" key="5">
    <source>
        <dbReference type="ARBA" id="ARBA00012240"/>
    </source>
</evidence>
<evidence type="ECO:0000256" key="3">
    <source>
        <dbReference type="ARBA" id="ARBA00007311"/>
    </source>
</evidence>
<dbReference type="Proteomes" id="UP000824118">
    <property type="component" value="Unassembled WGS sequence"/>
</dbReference>
<evidence type="ECO:0000313" key="15">
    <source>
        <dbReference type="EMBL" id="HIU49470.1"/>
    </source>
</evidence>
<evidence type="ECO:0000256" key="13">
    <source>
        <dbReference type="ARBA" id="ARBA00030600"/>
    </source>
</evidence>
<reference evidence="15" key="1">
    <citation type="submission" date="2020-10" db="EMBL/GenBank/DDBJ databases">
        <authorList>
            <person name="Gilroy R."/>
        </authorList>
    </citation>
    <scope>NUCLEOTIDE SEQUENCE</scope>
    <source>
        <strain evidence="15">ChiGjej1B1-1684</strain>
    </source>
</reference>
<dbReference type="GO" id="GO:0005506">
    <property type="term" value="F:iron ion binding"/>
    <property type="evidence" value="ECO:0007669"/>
    <property type="project" value="InterPro"/>
</dbReference>
<keyword evidence="11 15" id="KW-0456">Lyase</keyword>
<evidence type="ECO:0000256" key="10">
    <source>
        <dbReference type="ARBA" id="ARBA00023004"/>
    </source>
</evidence>
<organism evidence="15 16">
    <name type="scientific">Candidatus Limousia pullorum</name>
    <dbReference type="NCBI Taxonomy" id="2840860"/>
    <lineage>
        <taxon>Bacteria</taxon>
        <taxon>Bacillati</taxon>
        <taxon>Bacillota</taxon>
        <taxon>Clostridia</taxon>
        <taxon>Eubacteriales</taxon>
        <taxon>Oscillospiraceae</taxon>
        <taxon>Oscillospiraceae incertae sedis</taxon>
        <taxon>Candidatus Limousia</taxon>
    </lineage>
</organism>
<proteinExistence type="inferred from homology"/>
<dbReference type="InterPro" id="IPR003815">
    <property type="entry name" value="S-ribosylhomocysteinase"/>
</dbReference>
<reference evidence="15" key="2">
    <citation type="journal article" date="2021" name="PeerJ">
        <title>Extensive microbial diversity within the chicken gut microbiome revealed by metagenomics and culture.</title>
        <authorList>
            <person name="Gilroy R."/>
            <person name="Ravi A."/>
            <person name="Getino M."/>
            <person name="Pursley I."/>
            <person name="Horton D.L."/>
            <person name="Alikhan N.F."/>
            <person name="Baker D."/>
            <person name="Gharbi K."/>
            <person name="Hall N."/>
            <person name="Watson M."/>
            <person name="Adriaenssens E.M."/>
            <person name="Foster-Nyarko E."/>
            <person name="Jarju S."/>
            <person name="Secka A."/>
            <person name="Antonio M."/>
            <person name="Oren A."/>
            <person name="Chaudhuri R.R."/>
            <person name="La Ragione R."/>
            <person name="Hildebrand F."/>
            <person name="Pallen M.J."/>
        </authorList>
    </citation>
    <scope>NUCLEOTIDE SEQUENCE</scope>
    <source>
        <strain evidence="15">ChiGjej1B1-1684</strain>
    </source>
</reference>
<dbReference type="Pfam" id="PF02664">
    <property type="entry name" value="LuxS"/>
    <property type="match status" value="1"/>
</dbReference>
<evidence type="ECO:0000256" key="4">
    <source>
        <dbReference type="ARBA" id="ARBA00011738"/>
    </source>
</evidence>
<evidence type="ECO:0000256" key="9">
    <source>
        <dbReference type="ARBA" id="ARBA00022929"/>
    </source>
</evidence>
<keyword evidence="10" id="KW-0408">Iron</keyword>
<evidence type="ECO:0000256" key="1">
    <source>
        <dbReference type="ARBA" id="ARBA00000297"/>
    </source>
</evidence>
<dbReference type="EMBL" id="DVNG01000005">
    <property type="protein sequence ID" value="HIU49470.1"/>
    <property type="molecule type" value="Genomic_DNA"/>
</dbReference>
<comment type="cofactor">
    <cofactor evidence="2">
        <name>Fe cation</name>
        <dbReference type="ChEBI" id="CHEBI:24875"/>
    </cofactor>
</comment>
<evidence type="ECO:0000256" key="12">
    <source>
        <dbReference type="ARBA" id="ARBA00024654"/>
    </source>
</evidence>
<evidence type="ECO:0000256" key="6">
    <source>
        <dbReference type="ARBA" id="ARBA00015130"/>
    </source>
</evidence>
<keyword evidence="8" id="KW-0479">Metal-binding</keyword>
<dbReference type="EC" id="4.4.1.21" evidence="5"/>
<gene>
    <name evidence="15" type="ORF">IAD22_00435</name>
</gene>
<dbReference type="PRINTS" id="PR01487">
    <property type="entry name" value="LUXSPROTEIN"/>
</dbReference>
<evidence type="ECO:0000313" key="16">
    <source>
        <dbReference type="Proteomes" id="UP000824118"/>
    </source>
</evidence>
<dbReference type="Gene3D" id="3.30.1360.80">
    <property type="entry name" value="S-ribosylhomocysteinase (LuxS)"/>
    <property type="match status" value="1"/>
</dbReference>
<evidence type="ECO:0000256" key="14">
    <source>
        <dbReference type="ARBA" id="ARBA00031777"/>
    </source>
</evidence>
<evidence type="ECO:0000256" key="2">
    <source>
        <dbReference type="ARBA" id="ARBA00001962"/>
    </source>
</evidence>
<keyword evidence="7" id="KW-0673">Quorum sensing</keyword>
<sequence length="152" mass="17444">MDRIASFCINHDTLVPGVYVSRIDGDITTYDLRFIKPNTPPYLPNPTMHTIEHLFATYVRNSALKDKVVYFGPMGCRTGFYFLIKDTDEKTALQLIKDTIKECMEHEGEIPGSTAVECGNYLEHDPKDAKDKLLWYYGIIKDLTTEDLKYPL</sequence>
<name>A0A9D1LWW2_9FIRM</name>
<comment type="function">
    <text evidence="12">Involved in the synthesis of autoinducer 2 (AI-2) which is secreted by bacteria and is used to communicate both the cell density and the metabolic potential of the environment. The regulation of gene expression in response to changes in cell density is called quorum sensing. Catalyzes the transformation of S-ribosylhomocysteine (RHC) to homocysteine (HC) and 4,5-dihydroxy-2,3-pentadione (DPD).</text>
</comment>
<comment type="subunit">
    <text evidence="4">Homodimer.</text>
</comment>
<accession>A0A9D1LWW2</accession>
<dbReference type="SUPFAM" id="SSF63411">
    <property type="entry name" value="LuxS/MPP-like metallohydrolase"/>
    <property type="match status" value="1"/>
</dbReference>
<dbReference type="PANTHER" id="PTHR35799:SF1">
    <property type="entry name" value="S-RIBOSYLHOMOCYSTEINE LYASE"/>
    <property type="match status" value="1"/>
</dbReference>